<evidence type="ECO:0000256" key="1">
    <source>
        <dbReference type="SAM" id="Coils"/>
    </source>
</evidence>
<feature type="coiled-coil region" evidence="1">
    <location>
        <begin position="98"/>
        <end position="128"/>
    </location>
</feature>
<feature type="compositionally biased region" description="Pro residues" evidence="2">
    <location>
        <begin position="231"/>
        <end position="246"/>
    </location>
</feature>
<keyword evidence="1" id="KW-0175">Coiled coil</keyword>
<accession>A0A388KE51</accession>
<evidence type="ECO:0000256" key="3">
    <source>
        <dbReference type="SAM" id="SignalP"/>
    </source>
</evidence>
<dbReference type="Gramene" id="GBG68223">
    <property type="protein sequence ID" value="GBG68223"/>
    <property type="gene ID" value="CBR_g2774"/>
</dbReference>
<name>A0A388KE51_CHABU</name>
<feature type="signal peptide" evidence="3">
    <location>
        <begin position="1"/>
        <end position="18"/>
    </location>
</feature>
<gene>
    <name evidence="4" type="ORF">CBR_g2774</name>
</gene>
<dbReference type="Proteomes" id="UP000265515">
    <property type="component" value="Unassembled WGS sequence"/>
</dbReference>
<reference evidence="4 5" key="1">
    <citation type="journal article" date="2018" name="Cell">
        <title>The Chara Genome: Secondary Complexity and Implications for Plant Terrestrialization.</title>
        <authorList>
            <person name="Nishiyama T."/>
            <person name="Sakayama H."/>
            <person name="Vries J.D."/>
            <person name="Buschmann H."/>
            <person name="Saint-Marcoux D."/>
            <person name="Ullrich K.K."/>
            <person name="Haas F.B."/>
            <person name="Vanderstraeten L."/>
            <person name="Becker D."/>
            <person name="Lang D."/>
            <person name="Vosolsobe S."/>
            <person name="Rombauts S."/>
            <person name="Wilhelmsson P.K.I."/>
            <person name="Janitza P."/>
            <person name="Kern R."/>
            <person name="Heyl A."/>
            <person name="Rumpler F."/>
            <person name="Villalobos L.I.A.C."/>
            <person name="Clay J.M."/>
            <person name="Skokan R."/>
            <person name="Toyoda A."/>
            <person name="Suzuki Y."/>
            <person name="Kagoshima H."/>
            <person name="Schijlen E."/>
            <person name="Tajeshwar N."/>
            <person name="Catarino B."/>
            <person name="Hetherington A.J."/>
            <person name="Saltykova A."/>
            <person name="Bonnot C."/>
            <person name="Breuninger H."/>
            <person name="Symeonidi A."/>
            <person name="Radhakrishnan G.V."/>
            <person name="Van Nieuwerburgh F."/>
            <person name="Deforce D."/>
            <person name="Chang C."/>
            <person name="Karol K.G."/>
            <person name="Hedrich R."/>
            <person name="Ulvskov P."/>
            <person name="Glockner G."/>
            <person name="Delwiche C.F."/>
            <person name="Petrasek J."/>
            <person name="Van de Peer Y."/>
            <person name="Friml J."/>
            <person name="Beilby M."/>
            <person name="Dolan L."/>
            <person name="Kohara Y."/>
            <person name="Sugano S."/>
            <person name="Fujiyama A."/>
            <person name="Delaux P.-M."/>
            <person name="Quint M."/>
            <person name="TheiBen G."/>
            <person name="Hagemann M."/>
            <person name="Harholt J."/>
            <person name="Dunand C."/>
            <person name="Zachgo S."/>
            <person name="Langdale J."/>
            <person name="Maumus F."/>
            <person name="Straeten D.V.D."/>
            <person name="Gould S.B."/>
            <person name="Rensing S.A."/>
        </authorList>
    </citation>
    <scope>NUCLEOTIDE SEQUENCE [LARGE SCALE GENOMIC DNA]</scope>
    <source>
        <strain evidence="4 5">S276</strain>
    </source>
</reference>
<evidence type="ECO:0000313" key="4">
    <source>
        <dbReference type="EMBL" id="GBG68223.1"/>
    </source>
</evidence>
<protein>
    <submittedName>
        <fullName evidence="4">Uncharacterized protein</fullName>
    </submittedName>
</protein>
<evidence type="ECO:0000256" key="2">
    <source>
        <dbReference type="SAM" id="MobiDB-lite"/>
    </source>
</evidence>
<feature type="chain" id="PRO_5017390106" evidence="3">
    <location>
        <begin position="19"/>
        <end position="289"/>
    </location>
</feature>
<keyword evidence="5" id="KW-1185">Reference proteome</keyword>
<keyword evidence="3" id="KW-0732">Signal</keyword>
<comment type="caution">
    <text evidence="4">The sequence shown here is derived from an EMBL/GenBank/DDBJ whole genome shotgun (WGS) entry which is preliminary data.</text>
</comment>
<dbReference type="AlphaFoldDB" id="A0A388KE51"/>
<dbReference type="OMA" id="HETIDGP"/>
<sequence length="289" mass="32519">MCVVMMPDIVLLTVLAWAWCWLGQKQHVKDMREKKAIASRVGGFTRFDPPRNPLKPVEGSLSYGGYADSFTTDAVKEEKQKQRERTARLEACLNSRRAKNLDREKQRLEKMVAEEERQQKHNEDLKKSKLAERNMTSAPCNPITMKYENDGDGDWLKFKDELTRYRAAVRAENLYRRARAVSYNVITGVETPIPVDVPPRPTAPGQLPRRQSLQHLPLQSTRNNCNCPHLQRPPPAPQALPPPPAAPALDGKKDLPPSTKVEKNSAESIKPPPPPLTVPGQECGPQLLT</sequence>
<dbReference type="STRING" id="69332.A0A388KE51"/>
<feature type="compositionally biased region" description="Basic and acidic residues" evidence="2">
    <location>
        <begin position="250"/>
        <end position="265"/>
    </location>
</feature>
<dbReference type="EMBL" id="BFEA01000097">
    <property type="protein sequence ID" value="GBG68223.1"/>
    <property type="molecule type" value="Genomic_DNA"/>
</dbReference>
<feature type="region of interest" description="Disordered" evidence="2">
    <location>
        <begin position="219"/>
        <end position="289"/>
    </location>
</feature>
<proteinExistence type="predicted"/>
<dbReference type="OrthoDB" id="568015at2759"/>
<evidence type="ECO:0000313" key="5">
    <source>
        <dbReference type="Proteomes" id="UP000265515"/>
    </source>
</evidence>
<organism evidence="4 5">
    <name type="scientific">Chara braunii</name>
    <name type="common">Braun's stonewort</name>
    <dbReference type="NCBI Taxonomy" id="69332"/>
    <lineage>
        <taxon>Eukaryota</taxon>
        <taxon>Viridiplantae</taxon>
        <taxon>Streptophyta</taxon>
        <taxon>Charophyceae</taxon>
        <taxon>Charales</taxon>
        <taxon>Characeae</taxon>
        <taxon>Chara</taxon>
    </lineage>
</organism>